<evidence type="ECO:0000313" key="3">
    <source>
        <dbReference type="Proteomes" id="UP000518300"/>
    </source>
</evidence>
<dbReference type="AlphaFoldDB" id="A0A848L991"/>
<dbReference type="RefSeq" id="WP_169344421.1">
    <property type="nucleotide sequence ID" value="NZ_JABBJJ010000032.1"/>
</dbReference>
<gene>
    <name evidence="2" type="ORF">HG543_09690</name>
</gene>
<feature type="signal peptide" evidence="1">
    <location>
        <begin position="1"/>
        <end position="21"/>
    </location>
</feature>
<organism evidence="2 3">
    <name type="scientific">Pyxidicoccus fallax</name>
    <dbReference type="NCBI Taxonomy" id="394095"/>
    <lineage>
        <taxon>Bacteria</taxon>
        <taxon>Pseudomonadati</taxon>
        <taxon>Myxococcota</taxon>
        <taxon>Myxococcia</taxon>
        <taxon>Myxococcales</taxon>
        <taxon>Cystobacterineae</taxon>
        <taxon>Myxococcaceae</taxon>
        <taxon>Pyxidicoccus</taxon>
    </lineage>
</organism>
<evidence type="ECO:0000256" key="1">
    <source>
        <dbReference type="SAM" id="SignalP"/>
    </source>
</evidence>
<keyword evidence="3" id="KW-1185">Reference proteome</keyword>
<feature type="chain" id="PRO_5032988512" description="Lipoprotein" evidence="1">
    <location>
        <begin position="22"/>
        <end position="285"/>
    </location>
</feature>
<reference evidence="2 3" key="1">
    <citation type="submission" date="2020-04" db="EMBL/GenBank/DDBJ databases">
        <title>Draft genome of Pyxidicoccus fallax type strain.</title>
        <authorList>
            <person name="Whitworth D.E."/>
        </authorList>
    </citation>
    <scope>NUCLEOTIDE SEQUENCE [LARGE SCALE GENOMIC DNA]</scope>
    <source>
        <strain evidence="2 3">DSM 14698</strain>
    </source>
</reference>
<protein>
    <recommendedName>
        <fullName evidence="4">Lipoprotein</fullName>
    </recommendedName>
</protein>
<comment type="caution">
    <text evidence="2">The sequence shown here is derived from an EMBL/GenBank/DDBJ whole genome shotgun (WGS) entry which is preliminary data.</text>
</comment>
<dbReference type="Proteomes" id="UP000518300">
    <property type="component" value="Unassembled WGS sequence"/>
</dbReference>
<accession>A0A848L991</accession>
<keyword evidence="1" id="KW-0732">Signal</keyword>
<evidence type="ECO:0008006" key="4">
    <source>
        <dbReference type="Google" id="ProtNLM"/>
    </source>
</evidence>
<proteinExistence type="predicted"/>
<sequence length="285" mass="31450">MTTWRWALVGLGMALALPAAASSPTFGVHPPLQLESPPGPVTRALREAVKLSKAEDYAGAARVVAAAPLPEKEEARAVLAHVVKEVTHFYAERARLASQSPASVESLSALLRSLLRPAPPEWYVDQVTQLDSRSLRLFSTLRVMDAATREAFERPLRVGLHFVANVDHEDRRAYTSTLLRELRKLGFTPEVVDEDAELSLTVGHYSLGWGMNREAMPHEEALMKPLGAHVRWERGGTPVVAPYDPHRRGFEYPCNDGLQLDAVCLGHVTARSLVLAWLDRSSTQP</sequence>
<dbReference type="EMBL" id="JABBJJ010000032">
    <property type="protein sequence ID" value="NMO15126.1"/>
    <property type="molecule type" value="Genomic_DNA"/>
</dbReference>
<name>A0A848L991_9BACT</name>
<evidence type="ECO:0000313" key="2">
    <source>
        <dbReference type="EMBL" id="NMO15126.1"/>
    </source>
</evidence>